<gene>
    <name evidence="1" type="ORF">RF11_12044</name>
</gene>
<evidence type="ECO:0000313" key="1">
    <source>
        <dbReference type="EMBL" id="KII68769.1"/>
    </source>
</evidence>
<reference evidence="1 2" key="1">
    <citation type="journal article" date="2014" name="Genome Biol. Evol.">
        <title>The genome of the myxosporean Thelohanellus kitauei shows adaptations to nutrient acquisition within its fish host.</title>
        <authorList>
            <person name="Yang Y."/>
            <person name="Xiong J."/>
            <person name="Zhou Z."/>
            <person name="Huo F."/>
            <person name="Miao W."/>
            <person name="Ran C."/>
            <person name="Liu Y."/>
            <person name="Zhang J."/>
            <person name="Feng J."/>
            <person name="Wang M."/>
            <person name="Wang M."/>
            <person name="Wang L."/>
            <person name="Yao B."/>
        </authorList>
    </citation>
    <scope>NUCLEOTIDE SEQUENCE [LARGE SCALE GENOMIC DNA]</scope>
    <source>
        <strain evidence="1">Wuqing</strain>
    </source>
</reference>
<dbReference type="EMBL" id="JWZT01002710">
    <property type="protein sequence ID" value="KII68769.1"/>
    <property type="molecule type" value="Genomic_DNA"/>
</dbReference>
<dbReference type="PANTHER" id="PTHR45913">
    <property type="entry name" value="EPM2A-INTERACTING PROTEIN 1"/>
    <property type="match status" value="1"/>
</dbReference>
<dbReference type="Proteomes" id="UP000031668">
    <property type="component" value="Unassembled WGS sequence"/>
</dbReference>
<keyword evidence="2" id="KW-1185">Reference proteome</keyword>
<organism evidence="1 2">
    <name type="scientific">Thelohanellus kitauei</name>
    <name type="common">Myxosporean</name>
    <dbReference type="NCBI Taxonomy" id="669202"/>
    <lineage>
        <taxon>Eukaryota</taxon>
        <taxon>Metazoa</taxon>
        <taxon>Cnidaria</taxon>
        <taxon>Myxozoa</taxon>
        <taxon>Myxosporea</taxon>
        <taxon>Bivalvulida</taxon>
        <taxon>Platysporina</taxon>
        <taxon>Myxobolidae</taxon>
        <taxon>Thelohanellus</taxon>
    </lineage>
</organism>
<name>A0A0C2ITK8_THEKT</name>
<evidence type="ECO:0000313" key="2">
    <source>
        <dbReference type="Proteomes" id="UP000031668"/>
    </source>
</evidence>
<comment type="caution">
    <text evidence="1">The sequence shown here is derived from an EMBL/GenBank/DDBJ whole genome shotgun (WGS) entry which is preliminary data.</text>
</comment>
<accession>A0A0C2ITK8</accession>
<protein>
    <submittedName>
        <fullName evidence="1">Uncharacterized protein</fullName>
    </submittedName>
</protein>
<dbReference type="AlphaFoldDB" id="A0A0C2ITK8"/>
<proteinExistence type="predicted"/>
<sequence>MSYVSEISGIISGVEPAVTKLSAETRLCLWIESGSVFGILHNQQDSLIDRTNLKSSMQTFRKHDCRESAVDVSHDLESHLSKKSTTGISQITSFILGVDKDIKITEEFVETLCGLEARCESGHRWSALNDRQEGCGVKNFERKVTNTECEARYLQYECIVCNEMLCSHIMKVGNVRNVVVKTVNLGKVKGLNHRQFNNLLEEAGGSYGLPYHIELKLWEKELSESNPFHFSTRKSFLSDTGLVMMVTQNYGHKISALRYEFMREFTDFSLIKISFRIVRTPFSINTQAAPDEFKWN</sequence>
<dbReference type="PANTHER" id="PTHR45913:SF5">
    <property type="entry name" value="GENERAL TRANSCRIPTION FACTOR II-I REPEAT DOMAIN-CONTAINING PROTEIN 2A-LIKE PROTEIN"/>
    <property type="match status" value="1"/>
</dbReference>